<evidence type="ECO:0000256" key="1">
    <source>
        <dbReference type="ARBA" id="ARBA00022729"/>
    </source>
</evidence>
<dbReference type="KEGG" id="spii:G7077_07035"/>
<name>A0A6G7YPN1_9SPHN</name>
<reference evidence="3 4" key="1">
    <citation type="submission" date="2020-03" db="EMBL/GenBank/DDBJ databases">
        <title>Sphingomonas sp. nov., isolated from fish.</title>
        <authorList>
            <person name="Hyun D.-W."/>
            <person name="Bae J.-W."/>
        </authorList>
    </citation>
    <scope>NUCLEOTIDE SEQUENCE [LARGE SCALE GENOMIC DNA]</scope>
    <source>
        <strain evidence="3 4">HDW15B</strain>
    </source>
</reference>
<dbReference type="SUPFAM" id="SSF89392">
    <property type="entry name" value="Prokaryotic lipoproteins and lipoprotein localization factors"/>
    <property type="match status" value="1"/>
</dbReference>
<gene>
    <name evidence="3" type="ORF">G7077_07035</name>
</gene>
<dbReference type="Pfam" id="PF03548">
    <property type="entry name" value="LolA"/>
    <property type="match status" value="1"/>
</dbReference>
<accession>A0A6G7YPN1</accession>
<dbReference type="PANTHER" id="PTHR35869:SF1">
    <property type="entry name" value="OUTER-MEMBRANE LIPOPROTEIN CARRIER PROTEIN"/>
    <property type="match status" value="1"/>
</dbReference>
<feature type="chain" id="PRO_5026098568" evidence="2">
    <location>
        <begin position="26"/>
        <end position="198"/>
    </location>
</feature>
<keyword evidence="1 2" id="KW-0732">Signal</keyword>
<protein>
    <submittedName>
        <fullName evidence="3">Outer membrane lipoprotein carrier protein LolA</fullName>
    </submittedName>
</protein>
<dbReference type="EMBL" id="CP049869">
    <property type="protein sequence ID" value="QIK78686.1"/>
    <property type="molecule type" value="Genomic_DNA"/>
</dbReference>
<keyword evidence="4" id="KW-1185">Reference proteome</keyword>
<dbReference type="RefSeq" id="WP_166411079.1">
    <property type="nucleotide sequence ID" value="NZ_CP049869.1"/>
</dbReference>
<sequence>MTYATNFARALTPLAIVAAAAPAAAQNADLAKVQAHLRAVDSMSANFTQTDARGRSSAGTLQIKRPGRVRFQYGSGDLLLVADGSRLWFLDYTVGQKSSYALNRTPLGLLLSSNPDVRSAKILPSADPRVITVRASRAAYGTLILVFTRNASAPGGLSLYGWTAIDAQNKRTTVKLSNVRYNVAVPASAFTFRDPKKR</sequence>
<keyword evidence="3" id="KW-0449">Lipoprotein</keyword>
<dbReference type="Gene3D" id="2.50.20.10">
    <property type="entry name" value="Lipoprotein localisation LolA/LolB/LppX"/>
    <property type="match status" value="1"/>
</dbReference>
<feature type="signal peptide" evidence="2">
    <location>
        <begin position="1"/>
        <end position="25"/>
    </location>
</feature>
<dbReference type="InterPro" id="IPR004564">
    <property type="entry name" value="OM_lipoprot_carrier_LolA-like"/>
</dbReference>
<dbReference type="CDD" id="cd16325">
    <property type="entry name" value="LolA"/>
    <property type="match status" value="1"/>
</dbReference>
<dbReference type="AlphaFoldDB" id="A0A6G7YPN1"/>
<evidence type="ECO:0000313" key="4">
    <source>
        <dbReference type="Proteomes" id="UP000503222"/>
    </source>
</evidence>
<proteinExistence type="predicted"/>
<dbReference type="PANTHER" id="PTHR35869">
    <property type="entry name" value="OUTER-MEMBRANE LIPOPROTEIN CARRIER PROTEIN"/>
    <property type="match status" value="1"/>
</dbReference>
<dbReference type="Proteomes" id="UP000503222">
    <property type="component" value="Chromosome"/>
</dbReference>
<evidence type="ECO:0000256" key="2">
    <source>
        <dbReference type="SAM" id="SignalP"/>
    </source>
</evidence>
<evidence type="ECO:0000313" key="3">
    <source>
        <dbReference type="EMBL" id="QIK78686.1"/>
    </source>
</evidence>
<organism evidence="3 4">
    <name type="scientific">Sphingomonas piscis</name>
    <dbReference type="NCBI Taxonomy" id="2714943"/>
    <lineage>
        <taxon>Bacteria</taxon>
        <taxon>Pseudomonadati</taxon>
        <taxon>Pseudomonadota</taxon>
        <taxon>Alphaproteobacteria</taxon>
        <taxon>Sphingomonadales</taxon>
        <taxon>Sphingomonadaceae</taxon>
        <taxon>Sphingomonas</taxon>
    </lineage>
</organism>
<dbReference type="InterPro" id="IPR029046">
    <property type="entry name" value="LolA/LolB/LppX"/>
</dbReference>